<dbReference type="Proteomes" id="UP001596154">
    <property type="component" value="Unassembled WGS sequence"/>
</dbReference>
<feature type="region of interest" description="Disordered" evidence="2">
    <location>
        <begin position="154"/>
        <end position="175"/>
    </location>
</feature>
<reference evidence="4" key="1">
    <citation type="journal article" date="2019" name="Int. J. Syst. Evol. Microbiol.">
        <title>The Global Catalogue of Microorganisms (GCM) 10K type strain sequencing project: providing services to taxonomists for standard genome sequencing and annotation.</title>
        <authorList>
            <consortium name="The Broad Institute Genomics Platform"/>
            <consortium name="The Broad Institute Genome Sequencing Center for Infectious Disease"/>
            <person name="Wu L."/>
            <person name="Ma J."/>
        </authorList>
    </citation>
    <scope>NUCLEOTIDE SEQUENCE [LARGE SCALE GENOMIC DNA]</scope>
    <source>
        <strain evidence="4">CGMCC 4.7248</strain>
    </source>
</reference>
<dbReference type="EMBL" id="JBHSNY010000001">
    <property type="protein sequence ID" value="MFC5632382.1"/>
    <property type="molecule type" value="Genomic_DNA"/>
</dbReference>
<gene>
    <name evidence="3" type="ORF">ACFPZJ_00945</name>
</gene>
<evidence type="ECO:0000256" key="1">
    <source>
        <dbReference type="SAM" id="Coils"/>
    </source>
</evidence>
<evidence type="ECO:0000313" key="4">
    <source>
        <dbReference type="Proteomes" id="UP001596154"/>
    </source>
</evidence>
<dbReference type="RefSeq" id="WP_381015838.1">
    <property type="nucleotide sequence ID" value="NZ_JBHSNY010000001.1"/>
</dbReference>
<protein>
    <recommendedName>
        <fullName evidence="5">Helix-turn-helix domain-containing protein</fullName>
    </recommendedName>
</protein>
<feature type="coiled-coil region" evidence="1">
    <location>
        <begin position="120"/>
        <end position="150"/>
    </location>
</feature>
<name>A0ABW0UFK8_9ACTN</name>
<evidence type="ECO:0000313" key="3">
    <source>
        <dbReference type="EMBL" id="MFC5632382.1"/>
    </source>
</evidence>
<accession>A0ABW0UFK8</accession>
<evidence type="ECO:0000256" key="2">
    <source>
        <dbReference type="SAM" id="MobiDB-lite"/>
    </source>
</evidence>
<proteinExistence type="predicted"/>
<organism evidence="3 4">
    <name type="scientific">Streptomyces bullii</name>
    <dbReference type="NCBI Taxonomy" id="349910"/>
    <lineage>
        <taxon>Bacteria</taxon>
        <taxon>Bacillati</taxon>
        <taxon>Actinomycetota</taxon>
        <taxon>Actinomycetes</taxon>
        <taxon>Kitasatosporales</taxon>
        <taxon>Streptomycetaceae</taxon>
        <taxon>Streptomyces</taxon>
    </lineage>
</organism>
<evidence type="ECO:0008006" key="5">
    <source>
        <dbReference type="Google" id="ProtNLM"/>
    </source>
</evidence>
<comment type="caution">
    <text evidence="3">The sequence shown here is derived from an EMBL/GenBank/DDBJ whole genome shotgun (WGS) entry which is preliminary data.</text>
</comment>
<keyword evidence="1" id="KW-0175">Coiled coil</keyword>
<sequence>MSDPKSVTWLRPEYKGREDELINLAAGAALVGVTRSTVSNWAKRHATFPEIVLLTGIGDRRVKYIPRDEFLAFAHAQMNKGRTPARRPAARRPTTLLRSDEIAYSERQITRLTELEARQAKALARTREALRKHRERLRQARQALAAEIAAVHHLEQTEDASGVDSATPGGGNIPE</sequence>
<keyword evidence="4" id="KW-1185">Reference proteome</keyword>